<dbReference type="KEGG" id="zga:ZOBELLIA_1659"/>
<dbReference type="AlphaFoldDB" id="G0L4H7"/>
<evidence type="ECO:0000313" key="1">
    <source>
        <dbReference type="EMBL" id="CAZ95714.1"/>
    </source>
</evidence>
<evidence type="ECO:0000313" key="2">
    <source>
        <dbReference type="Proteomes" id="UP000008898"/>
    </source>
</evidence>
<sequence>MFLKYNRRQCAKKYYINIAKIYHIGPIRIEPRTITIPRKAVMPNITLYFVLSDFSRRSNLSSTFSMLLSDI</sequence>
<dbReference type="HOGENOM" id="CLU_2739234_0_0_10"/>
<reference evidence="2" key="1">
    <citation type="submission" date="2009-07" db="EMBL/GenBank/DDBJ databases">
        <title>Complete genome sequence of Zobellia galactanivorans Dsij.</title>
        <authorList>
            <consortium name="Genoscope - CEA"/>
        </authorList>
    </citation>
    <scope>NUCLEOTIDE SEQUENCE [LARGE SCALE GENOMIC DNA]</scope>
    <source>
        <strain evidence="2">DSM 12802 / CCUG 47099 / CIP 106680 / NCIMB 13871 / Dsij</strain>
    </source>
</reference>
<keyword evidence="2" id="KW-1185">Reference proteome</keyword>
<dbReference type="EMBL" id="FP476056">
    <property type="protein sequence ID" value="CAZ95714.1"/>
    <property type="molecule type" value="Genomic_DNA"/>
</dbReference>
<name>G0L4H7_ZOBGA</name>
<dbReference type="STRING" id="63186.ZOBELLIA_1659"/>
<protein>
    <submittedName>
        <fullName evidence="1">Uncharacterized protein</fullName>
    </submittedName>
</protein>
<organism evidence="1 2">
    <name type="scientific">Zobellia galactanivorans (strain DSM 12802 / CCUG 47099 / CIP 106680 / NCIMB 13871 / Dsij)</name>
    <dbReference type="NCBI Taxonomy" id="63186"/>
    <lineage>
        <taxon>Bacteria</taxon>
        <taxon>Pseudomonadati</taxon>
        <taxon>Bacteroidota</taxon>
        <taxon>Flavobacteriia</taxon>
        <taxon>Flavobacteriales</taxon>
        <taxon>Flavobacteriaceae</taxon>
        <taxon>Zobellia</taxon>
    </lineage>
</organism>
<proteinExistence type="predicted"/>
<dbReference type="Proteomes" id="UP000008898">
    <property type="component" value="Chromosome"/>
</dbReference>
<accession>G0L4H7</accession>
<reference evidence="1 2" key="2">
    <citation type="journal article" date="2012" name="Environ. Microbiol.">
        <title>Characterization of the first alginolytic operons in a marine bacterium: from their emergence in marine Flavobacteriia to their independent transfers to marine Proteobacteria and human gut Bacteroides.</title>
        <authorList>
            <person name="Thomas F."/>
            <person name="Barbeyron T."/>
            <person name="Tonon T."/>
            <person name="Genicot S."/>
            <person name="Czjzek M."/>
            <person name="Michel G."/>
        </authorList>
    </citation>
    <scope>NUCLEOTIDE SEQUENCE [LARGE SCALE GENOMIC DNA]</scope>
    <source>
        <strain evidence="2">DSM 12802 / CCUG 47099 / CIP 106680 / NCIMB 13871 / Dsij</strain>
    </source>
</reference>
<gene>
    <name evidence="1" type="ordered locus">zobellia_1659</name>
</gene>